<dbReference type="RefSeq" id="WP_320507070.1">
    <property type="nucleotide sequence ID" value="NZ_JAXCLW010000001.1"/>
</dbReference>
<dbReference type="InterPro" id="IPR024446">
    <property type="entry name" value="PXPV"/>
</dbReference>
<evidence type="ECO:0008006" key="4">
    <source>
        <dbReference type="Google" id="ProtNLM"/>
    </source>
</evidence>
<dbReference type="Pfam" id="PF12778">
    <property type="entry name" value="PXPV"/>
    <property type="match status" value="1"/>
</dbReference>
<reference evidence="2 3" key="1">
    <citation type="journal article" date="2016" name="Antonie Van Leeuwenhoek">
        <title>Dongia soli sp. nov., isolated from soil from Dokdo, Korea.</title>
        <authorList>
            <person name="Kim D.U."/>
            <person name="Lee H."/>
            <person name="Kim H."/>
            <person name="Kim S.G."/>
            <person name="Ka J.O."/>
        </authorList>
    </citation>
    <scope>NUCLEOTIDE SEQUENCE [LARGE SCALE GENOMIC DNA]</scope>
    <source>
        <strain evidence="2 3">D78</strain>
    </source>
</reference>
<protein>
    <recommendedName>
        <fullName evidence="4">PXPV repeat-containing protein</fullName>
    </recommendedName>
</protein>
<gene>
    <name evidence="2" type="ORF">SMD27_04215</name>
</gene>
<dbReference type="Proteomes" id="UP001279642">
    <property type="component" value="Unassembled WGS sequence"/>
</dbReference>
<feature type="chain" id="PRO_5046629900" description="PXPV repeat-containing protein" evidence="1">
    <location>
        <begin position="31"/>
        <end position="118"/>
    </location>
</feature>
<evidence type="ECO:0000313" key="2">
    <source>
        <dbReference type="EMBL" id="MDY0882037.1"/>
    </source>
</evidence>
<keyword evidence="1" id="KW-0732">Signal</keyword>
<proteinExistence type="predicted"/>
<name>A0ABU5E801_9PROT</name>
<comment type="caution">
    <text evidence="2">The sequence shown here is derived from an EMBL/GenBank/DDBJ whole genome shotgun (WGS) entry which is preliminary data.</text>
</comment>
<accession>A0ABU5E801</accession>
<keyword evidence="3" id="KW-1185">Reference proteome</keyword>
<feature type="signal peptide" evidence="1">
    <location>
        <begin position="1"/>
        <end position="30"/>
    </location>
</feature>
<dbReference type="EMBL" id="JAXCLW010000001">
    <property type="protein sequence ID" value="MDY0882037.1"/>
    <property type="molecule type" value="Genomic_DNA"/>
</dbReference>
<evidence type="ECO:0000313" key="3">
    <source>
        <dbReference type="Proteomes" id="UP001279642"/>
    </source>
</evidence>
<evidence type="ECO:0000256" key="1">
    <source>
        <dbReference type="SAM" id="SignalP"/>
    </source>
</evidence>
<sequence length="118" mass="13129">MKPIKTKLMRHFSASRLIFGGLFAAGIALAASSASADDWKHGHHDNGRGHSREYYHQRPSVVYVRPQRVYVQPRPVVVAPRPVVIAPAPVYVEPEPVYVEPQPIYAAPSVNVVIPLHF</sequence>
<organism evidence="2 3">
    <name type="scientific">Dongia soli</name>
    <dbReference type="NCBI Taxonomy" id="600628"/>
    <lineage>
        <taxon>Bacteria</taxon>
        <taxon>Pseudomonadati</taxon>
        <taxon>Pseudomonadota</taxon>
        <taxon>Alphaproteobacteria</taxon>
        <taxon>Rhodospirillales</taxon>
        <taxon>Dongiaceae</taxon>
        <taxon>Dongia</taxon>
    </lineage>
</organism>